<gene>
    <name evidence="1" type="ORF">CAP_4425</name>
</gene>
<comment type="caution">
    <text evidence="1">The sequence shown here is derived from an EMBL/GenBank/DDBJ whole genome shotgun (WGS) entry which is preliminary data.</text>
</comment>
<dbReference type="AlphaFoldDB" id="A0A017T609"/>
<dbReference type="Proteomes" id="UP000019678">
    <property type="component" value="Unassembled WGS sequence"/>
</dbReference>
<dbReference type="STRING" id="1192034.CAP_4425"/>
<protein>
    <submittedName>
        <fullName evidence="1">Uncharacterized protein</fullName>
    </submittedName>
</protein>
<evidence type="ECO:0000313" key="2">
    <source>
        <dbReference type="Proteomes" id="UP000019678"/>
    </source>
</evidence>
<proteinExistence type="predicted"/>
<evidence type="ECO:0000313" key="1">
    <source>
        <dbReference type="EMBL" id="EYF04457.1"/>
    </source>
</evidence>
<dbReference type="RefSeq" id="WP_197041291.1">
    <property type="nucleotide sequence ID" value="NZ_ASRX01000033.1"/>
</dbReference>
<organism evidence="1 2">
    <name type="scientific">Chondromyces apiculatus DSM 436</name>
    <dbReference type="NCBI Taxonomy" id="1192034"/>
    <lineage>
        <taxon>Bacteria</taxon>
        <taxon>Pseudomonadati</taxon>
        <taxon>Myxococcota</taxon>
        <taxon>Polyangia</taxon>
        <taxon>Polyangiales</taxon>
        <taxon>Polyangiaceae</taxon>
        <taxon>Chondromyces</taxon>
    </lineage>
</organism>
<reference evidence="1 2" key="1">
    <citation type="submission" date="2013-05" db="EMBL/GenBank/DDBJ databases">
        <title>Genome assembly of Chondromyces apiculatus DSM 436.</title>
        <authorList>
            <person name="Sharma G."/>
            <person name="Khatri I."/>
            <person name="Kaur C."/>
            <person name="Mayilraj S."/>
            <person name="Subramanian S."/>
        </authorList>
    </citation>
    <scope>NUCLEOTIDE SEQUENCE [LARGE SCALE GENOMIC DNA]</scope>
    <source>
        <strain evidence="1 2">DSM 436</strain>
    </source>
</reference>
<dbReference type="EMBL" id="ASRX01000033">
    <property type="protein sequence ID" value="EYF04457.1"/>
    <property type="molecule type" value="Genomic_DNA"/>
</dbReference>
<accession>A0A017T609</accession>
<name>A0A017T609_9BACT</name>
<keyword evidence="2" id="KW-1185">Reference proteome</keyword>
<sequence>MTTALADGVPTQGNAISARNPVLFDIHGERHTWRRHGELTDLLRCPSSIRTI</sequence>